<evidence type="ECO:0000313" key="7">
    <source>
        <dbReference type="EMBL" id="RZQ64888.1"/>
    </source>
</evidence>
<dbReference type="AlphaFoldDB" id="A0A4Q7JCN9"/>
<dbReference type="Pfam" id="PF00877">
    <property type="entry name" value="NLPC_P60"/>
    <property type="match status" value="1"/>
</dbReference>
<gene>
    <name evidence="7" type="ORF">EWH70_06085</name>
</gene>
<dbReference type="InterPro" id="IPR023346">
    <property type="entry name" value="Lysozyme-like_dom_sf"/>
</dbReference>
<sequence>MALAAVGALVAVLTQLAPPDPAPTVSAAPAPAAEQPPAPSTQPEAAVPDDEAQLNEWVTKVSGWLDIPPRAMLGYARATVTLTAEEPKCNVSWVTLAGIGKNASDHGRAGGGLGDAGTAAKPIGTVEVRDFYGKPVSKAGSSGPMQLPPEVWNGWKRSHTGTAEPDIQNIDDAALTAGRALCADGRDLSDGPTWWEAVRSVQDAPLFLHRVLATANVYGTVIKDNAPPNPAVLKAVTFAIDKIGLPYVWGGNGTEKGDAGFDCSGLTTAAYASAGITLKRTAHWQYGSVPLVPKETEPKLGDLIFYGNPSTKIHHVGLYVGNRQMVDAPTFGQAVQVHPYRKPNDSYAGAGRPAA</sequence>
<dbReference type="InterPro" id="IPR051794">
    <property type="entry name" value="PG_Endopeptidase_C40"/>
</dbReference>
<dbReference type="GO" id="GO:0008234">
    <property type="term" value="F:cysteine-type peptidase activity"/>
    <property type="evidence" value="ECO:0007669"/>
    <property type="project" value="UniProtKB-KW"/>
</dbReference>
<feature type="domain" description="NlpC/P60" evidence="6">
    <location>
        <begin position="229"/>
        <end position="355"/>
    </location>
</feature>
<evidence type="ECO:0000256" key="2">
    <source>
        <dbReference type="ARBA" id="ARBA00022670"/>
    </source>
</evidence>
<evidence type="ECO:0000256" key="1">
    <source>
        <dbReference type="ARBA" id="ARBA00007074"/>
    </source>
</evidence>
<evidence type="ECO:0000256" key="4">
    <source>
        <dbReference type="ARBA" id="ARBA00022807"/>
    </source>
</evidence>
<evidence type="ECO:0000259" key="6">
    <source>
        <dbReference type="PROSITE" id="PS51935"/>
    </source>
</evidence>
<keyword evidence="2" id="KW-0645">Protease</keyword>
<dbReference type="Proteomes" id="UP000292003">
    <property type="component" value="Unassembled WGS sequence"/>
</dbReference>
<evidence type="ECO:0000256" key="5">
    <source>
        <dbReference type="SAM" id="MobiDB-lite"/>
    </source>
</evidence>
<keyword evidence="3" id="KW-0378">Hydrolase</keyword>
<evidence type="ECO:0000256" key="3">
    <source>
        <dbReference type="ARBA" id="ARBA00022801"/>
    </source>
</evidence>
<feature type="compositionally biased region" description="Low complexity" evidence="5">
    <location>
        <begin position="18"/>
        <end position="33"/>
    </location>
</feature>
<dbReference type="SUPFAM" id="SSF53955">
    <property type="entry name" value="Lysozyme-like"/>
    <property type="match status" value="1"/>
</dbReference>
<keyword evidence="4" id="KW-0788">Thiol protease</keyword>
<comment type="similarity">
    <text evidence="1">Belongs to the peptidase C40 family.</text>
</comment>
<dbReference type="GO" id="GO:0006508">
    <property type="term" value="P:proteolysis"/>
    <property type="evidence" value="ECO:0007669"/>
    <property type="project" value="UniProtKB-KW"/>
</dbReference>
<dbReference type="InterPro" id="IPR038765">
    <property type="entry name" value="Papain-like_cys_pep_sf"/>
</dbReference>
<evidence type="ECO:0000313" key="8">
    <source>
        <dbReference type="Proteomes" id="UP000292003"/>
    </source>
</evidence>
<dbReference type="EMBL" id="SFCC01000003">
    <property type="protein sequence ID" value="RZQ64888.1"/>
    <property type="molecule type" value="Genomic_DNA"/>
</dbReference>
<accession>A0A4Q7JCN9</accession>
<reference evidence="7 8" key="1">
    <citation type="submission" date="2019-02" db="EMBL/GenBank/DDBJ databases">
        <title>Draft genome sequence of Amycolatopsis sp. 8-3EHSu isolated from roots of Suaeda maritima.</title>
        <authorList>
            <person name="Duangmal K."/>
            <person name="Chantavorakit T."/>
        </authorList>
    </citation>
    <scope>NUCLEOTIDE SEQUENCE [LARGE SCALE GENOMIC DNA]</scope>
    <source>
        <strain evidence="7 8">8-3EHSu</strain>
    </source>
</reference>
<dbReference type="SUPFAM" id="SSF54001">
    <property type="entry name" value="Cysteine proteinases"/>
    <property type="match status" value="1"/>
</dbReference>
<proteinExistence type="inferred from homology"/>
<dbReference type="PANTHER" id="PTHR47359:SF3">
    <property type="entry name" value="NLP_P60 DOMAIN-CONTAINING PROTEIN-RELATED"/>
    <property type="match status" value="1"/>
</dbReference>
<dbReference type="PANTHER" id="PTHR47359">
    <property type="entry name" value="PEPTIDOGLYCAN DL-ENDOPEPTIDASE CWLO"/>
    <property type="match status" value="1"/>
</dbReference>
<feature type="region of interest" description="Disordered" evidence="5">
    <location>
        <begin position="18"/>
        <end position="49"/>
    </location>
</feature>
<organism evidence="7 8">
    <name type="scientific">Amycolatopsis suaedae</name>
    <dbReference type="NCBI Taxonomy" id="2510978"/>
    <lineage>
        <taxon>Bacteria</taxon>
        <taxon>Bacillati</taxon>
        <taxon>Actinomycetota</taxon>
        <taxon>Actinomycetes</taxon>
        <taxon>Pseudonocardiales</taxon>
        <taxon>Pseudonocardiaceae</taxon>
        <taxon>Amycolatopsis</taxon>
    </lineage>
</organism>
<name>A0A4Q7JCN9_9PSEU</name>
<keyword evidence="8" id="KW-1185">Reference proteome</keyword>
<comment type="caution">
    <text evidence="7">The sequence shown here is derived from an EMBL/GenBank/DDBJ whole genome shotgun (WGS) entry which is preliminary data.</text>
</comment>
<dbReference type="OrthoDB" id="5244330at2"/>
<dbReference type="PROSITE" id="PS51935">
    <property type="entry name" value="NLPC_P60"/>
    <property type="match status" value="1"/>
</dbReference>
<dbReference type="InterPro" id="IPR000064">
    <property type="entry name" value="NLP_P60_dom"/>
</dbReference>
<dbReference type="Gene3D" id="3.90.1720.10">
    <property type="entry name" value="endopeptidase domain like (from Nostoc punctiforme)"/>
    <property type="match status" value="1"/>
</dbReference>
<protein>
    <submittedName>
        <fullName evidence="7">NlpC/P60 family protein</fullName>
    </submittedName>
</protein>